<feature type="signal peptide" evidence="1">
    <location>
        <begin position="1"/>
        <end position="26"/>
    </location>
</feature>
<feature type="chain" id="PRO_5006149081" evidence="1">
    <location>
        <begin position="27"/>
        <end position="78"/>
    </location>
</feature>
<gene>
    <name evidence="2" type="ORF">HLUCCX14_05940</name>
</gene>
<dbReference type="PATRIC" id="fig|1305731.5.peg.2695"/>
<evidence type="ECO:0000256" key="1">
    <source>
        <dbReference type="SAM" id="SignalP"/>
    </source>
</evidence>
<comment type="caution">
    <text evidence="2">The sequence shown here is derived from an EMBL/GenBank/DDBJ whole genome shotgun (WGS) entry which is preliminary data.</text>
</comment>
<keyword evidence="1" id="KW-0732">Signal</keyword>
<sequence>MNTINNTQRFAFGLIFAASMVAGAHAATPAPDGAAVYFVTPLHGQTVSSPVTVRFGLEGLGVAPAGVERENRTPSLAG</sequence>
<organism evidence="2 3">
    <name type="scientific">Marinobacter excellens HL-55</name>
    <dbReference type="NCBI Taxonomy" id="1305731"/>
    <lineage>
        <taxon>Bacteria</taxon>
        <taxon>Pseudomonadati</taxon>
        <taxon>Pseudomonadota</taxon>
        <taxon>Gammaproteobacteria</taxon>
        <taxon>Pseudomonadales</taxon>
        <taxon>Marinobacteraceae</taxon>
        <taxon>Marinobacter</taxon>
    </lineage>
</organism>
<proteinExistence type="predicted"/>
<accession>A0A0P8D0W6</accession>
<evidence type="ECO:0000313" key="2">
    <source>
        <dbReference type="EMBL" id="KPQ29375.1"/>
    </source>
</evidence>
<protein>
    <submittedName>
        <fullName evidence="2">Uncharacterized protein</fullName>
    </submittedName>
</protein>
<reference evidence="2 3" key="1">
    <citation type="submission" date="2015-09" db="EMBL/GenBank/DDBJ databases">
        <title>Identification and resolution of microdiversity through metagenomic sequencing of parallel consortia.</title>
        <authorList>
            <person name="Nelson W.C."/>
            <person name="Romine M.F."/>
            <person name="Lindemann S.R."/>
        </authorList>
    </citation>
    <scope>NUCLEOTIDE SEQUENCE [LARGE SCALE GENOMIC DNA]</scope>
    <source>
        <strain evidence="2">HL-55</strain>
    </source>
</reference>
<evidence type="ECO:0000313" key="3">
    <source>
        <dbReference type="Proteomes" id="UP000050416"/>
    </source>
</evidence>
<dbReference type="EMBL" id="LJZQ01000006">
    <property type="protein sequence ID" value="KPQ29375.1"/>
    <property type="molecule type" value="Genomic_DNA"/>
</dbReference>
<name>A0A0P8D0W6_9GAMM</name>
<dbReference type="AlphaFoldDB" id="A0A0P8D0W6"/>
<dbReference type="Proteomes" id="UP000050416">
    <property type="component" value="Unassembled WGS sequence"/>
</dbReference>